<sequence>MGMAEVIVILFAIATVGQYLMKWGAYFEQKLTLQDQVKVHKRVGRKAMTEQLAIEIPKPSVFDTLPIQIPKLIWYLIVSLPTALGFIKGAVEQKIENINRAPTPEPEPEPVRVKTVRKRNKFVPPEVEQYREAI</sequence>
<dbReference type="PANTHER" id="PTHR44653:SF2">
    <property type="entry name" value="DNAJ HOMOLOG SUBFAMILY C MEMBER 1"/>
    <property type="match status" value="1"/>
</dbReference>
<evidence type="ECO:0000256" key="2">
    <source>
        <dbReference type="ARBA" id="ARBA00022729"/>
    </source>
</evidence>
<dbReference type="AlphaFoldDB" id="A0A653D814"/>
<feature type="transmembrane region" description="Helical" evidence="6">
    <location>
        <begin position="72"/>
        <end position="91"/>
    </location>
</feature>
<evidence type="ECO:0000313" key="7">
    <source>
        <dbReference type="EMBL" id="VEN56255.1"/>
    </source>
</evidence>
<comment type="subcellular location">
    <subcellularLocation>
        <location evidence="5">Endomembrane system</location>
        <topology evidence="5">Single-pass membrane protein</topology>
    </subcellularLocation>
</comment>
<evidence type="ECO:0000256" key="1">
    <source>
        <dbReference type="ARBA" id="ARBA00022692"/>
    </source>
</evidence>
<keyword evidence="4 6" id="KW-0472">Membrane</keyword>
<dbReference type="GO" id="GO:0012505">
    <property type="term" value="C:endomembrane system"/>
    <property type="evidence" value="ECO:0007669"/>
    <property type="project" value="UniProtKB-SubCell"/>
</dbReference>
<evidence type="ECO:0000256" key="4">
    <source>
        <dbReference type="ARBA" id="ARBA00023136"/>
    </source>
</evidence>
<name>A0A653D814_CALMS</name>
<proteinExistence type="predicted"/>
<keyword evidence="8" id="KW-1185">Reference proteome</keyword>
<gene>
    <name evidence="7" type="ORF">CALMAC_LOCUS15195</name>
</gene>
<dbReference type="PANTHER" id="PTHR44653">
    <property type="entry name" value="DNAJ HOMOLOG SUBFAMILY C MEMBER 1"/>
    <property type="match status" value="1"/>
</dbReference>
<evidence type="ECO:0000256" key="3">
    <source>
        <dbReference type="ARBA" id="ARBA00022989"/>
    </source>
</evidence>
<organism evidence="7 8">
    <name type="scientific">Callosobruchus maculatus</name>
    <name type="common">Southern cowpea weevil</name>
    <name type="synonym">Pulse bruchid</name>
    <dbReference type="NCBI Taxonomy" id="64391"/>
    <lineage>
        <taxon>Eukaryota</taxon>
        <taxon>Metazoa</taxon>
        <taxon>Ecdysozoa</taxon>
        <taxon>Arthropoda</taxon>
        <taxon>Hexapoda</taxon>
        <taxon>Insecta</taxon>
        <taxon>Pterygota</taxon>
        <taxon>Neoptera</taxon>
        <taxon>Endopterygota</taxon>
        <taxon>Coleoptera</taxon>
        <taxon>Polyphaga</taxon>
        <taxon>Cucujiformia</taxon>
        <taxon>Chrysomeloidea</taxon>
        <taxon>Chrysomelidae</taxon>
        <taxon>Bruchinae</taxon>
        <taxon>Bruchini</taxon>
        <taxon>Callosobruchus</taxon>
    </lineage>
</organism>
<feature type="transmembrane region" description="Helical" evidence="6">
    <location>
        <begin position="7"/>
        <end position="26"/>
    </location>
</feature>
<dbReference type="Proteomes" id="UP000410492">
    <property type="component" value="Unassembled WGS sequence"/>
</dbReference>
<protein>
    <submittedName>
        <fullName evidence="7">Uncharacterized protein</fullName>
    </submittedName>
</protein>
<dbReference type="EMBL" id="CAACVG010010629">
    <property type="protein sequence ID" value="VEN56255.1"/>
    <property type="molecule type" value="Genomic_DNA"/>
</dbReference>
<evidence type="ECO:0000313" key="8">
    <source>
        <dbReference type="Proteomes" id="UP000410492"/>
    </source>
</evidence>
<keyword evidence="1 6" id="KW-0812">Transmembrane</keyword>
<keyword evidence="2" id="KW-0732">Signal</keyword>
<evidence type="ECO:0000256" key="6">
    <source>
        <dbReference type="SAM" id="Phobius"/>
    </source>
</evidence>
<reference evidence="7 8" key="1">
    <citation type="submission" date="2019-01" db="EMBL/GenBank/DDBJ databases">
        <authorList>
            <person name="Sayadi A."/>
        </authorList>
    </citation>
    <scope>NUCLEOTIDE SEQUENCE [LARGE SCALE GENOMIC DNA]</scope>
</reference>
<dbReference type="OrthoDB" id="1420887at2759"/>
<evidence type="ECO:0000256" key="5">
    <source>
        <dbReference type="ARBA" id="ARBA00037847"/>
    </source>
</evidence>
<accession>A0A653D814</accession>
<keyword evidence="3 6" id="KW-1133">Transmembrane helix</keyword>
<dbReference type="InterPro" id="IPR052606">
    <property type="entry name" value="DnaJ_domain_protein"/>
</dbReference>